<keyword evidence="1" id="KW-0812">Transmembrane</keyword>
<dbReference type="EMBL" id="LKEB01000086">
    <property type="protein sequence ID" value="ROV92239.1"/>
    <property type="molecule type" value="Genomic_DNA"/>
</dbReference>
<dbReference type="OrthoDB" id="10458796at2759"/>
<evidence type="ECO:0000313" key="3">
    <source>
        <dbReference type="Proteomes" id="UP000285146"/>
    </source>
</evidence>
<name>A0A423VMQ9_9PEZI</name>
<protein>
    <submittedName>
        <fullName evidence="2">Uncharacterized protein</fullName>
    </submittedName>
</protein>
<dbReference type="Proteomes" id="UP000285146">
    <property type="component" value="Unassembled WGS sequence"/>
</dbReference>
<keyword evidence="3" id="KW-1185">Reference proteome</keyword>
<dbReference type="AlphaFoldDB" id="A0A423VMQ9"/>
<comment type="caution">
    <text evidence="2">The sequence shown here is derived from an EMBL/GenBank/DDBJ whole genome shotgun (WGS) entry which is preliminary data.</text>
</comment>
<proteinExistence type="predicted"/>
<evidence type="ECO:0000256" key="1">
    <source>
        <dbReference type="SAM" id="Phobius"/>
    </source>
</evidence>
<accession>A0A423VMQ9</accession>
<feature type="transmembrane region" description="Helical" evidence="1">
    <location>
        <begin position="41"/>
        <end position="62"/>
    </location>
</feature>
<evidence type="ECO:0000313" key="2">
    <source>
        <dbReference type="EMBL" id="ROV92239.1"/>
    </source>
</evidence>
<keyword evidence="1" id="KW-1133">Transmembrane helix</keyword>
<dbReference type="InParanoid" id="A0A423VMQ9"/>
<keyword evidence="1" id="KW-0472">Membrane</keyword>
<gene>
    <name evidence="2" type="ORF">VPNG_09645</name>
</gene>
<sequence>MANRTDQWIHMQAQAVNNTGPSNSTYTSQPPGGIGGYVHSYVLIAVAVAILLVLGLCLWPIGKRVRRHYHKKIDRAGDVAVSF</sequence>
<reference evidence="2 3" key="1">
    <citation type="submission" date="2015-09" db="EMBL/GenBank/DDBJ databases">
        <title>Host preference determinants of Valsa canker pathogens revealed by comparative genomics.</title>
        <authorList>
            <person name="Yin Z."/>
            <person name="Huang L."/>
        </authorList>
    </citation>
    <scope>NUCLEOTIDE SEQUENCE [LARGE SCALE GENOMIC DNA]</scope>
    <source>
        <strain evidence="2 3">SXYLt</strain>
    </source>
</reference>
<organism evidence="2 3">
    <name type="scientific">Cytospora leucostoma</name>
    <dbReference type="NCBI Taxonomy" id="1230097"/>
    <lineage>
        <taxon>Eukaryota</taxon>
        <taxon>Fungi</taxon>
        <taxon>Dikarya</taxon>
        <taxon>Ascomycota</taxon>
        <taxon>Pezizomycotina</taxon>
        <taxon>Sordariomycetes</taxon>
        <taxon>Sordariomycetidae</taxon>
        <taxon>Diaporthales</taxon>
        <taxon>Cytosporaceae</taxon>
        <taxon>Cytospora</taxon>
    </lineage>
</organism>